<sequence>MMKETAEINKVQTLISILLLMLITFSVTFNLLVLLQAQESSSIYLTQDSITWVYLGPINISYYVNGFEIILKPMNGIINYSLNLTLRIPLNINIKLSVDIIGGERIYYQINNVLLINDNSFENSKLNESIEGNINIDQNDIILQWYKHEIRVPLKSNSSYVIIPLRKELENIISDARYSYIKKIDGFYTSEQVKDIQKASFYLYDVYINKSNYFNLMVKNDDNLCKVLDKLPMRTSIDLTINSFTERTNVRLNIQGIDLEDPIKAYQGYLCILPLLIEFQKILVNTNISYIHTIDLLDISTTLFSTINQRFIINTLNMYASISNFIAKEHIDLIDSQILFNYRLRDNQSLILTISNTKIYNYNITEIKMLLKNLINIIVQSIEIHLYNNINTIIDESFIEISNGYITTSSTPMNIKYNLQATLVFIIIAISIQTGIIIYMMLKVISMKRTK</sequence>
<organism evidence="2">
    <name type="scientific">Ignisphaera aggregans</name>
    <dbReference type="NCBI Taxonomy" id="334771"/>
    <lineage>
        <taxon>Archaea</taxon>
        <taxon>Thermoproteota</taxon>
        <taxon>Thermoprotei</taxon>
        <taxon>Desulfurococcales</taxon>
        <taxon>Desulfurococcaceae</taxon>
        <taxon>Ignisphaera</taxon>
    </lineage>
</organism>
<dbReference type="AlphaFoldDB" id="A0A7C5YZQ4"/>
<proteinExistence type="predicted"/>
<dbReference type="EMBL" id="DRUB01000034">
    <property type="protein sequence ID" value="HHR95619.1"/>
    <property type="molecule type" value="Genomic_DNA"/>
</dbReference>
<evidence type="ECO:0000256" key="1">
    <source>
        <dbReference type="SAM" id="Phobius"/>
    </source>
</evidence>
<gene>
    <name evidence="2" type="ORF">ENL47_02060</name>
</gene>
<name>A0A7C5YZQ4_9CREN</name>
<feature type="transmembrane region" description="Helical" evidence="1">
    <location>
        <begin position="419"/>
        <end position="442"/>
    </location>
</feature>
<keyword evidence="1" id="KW-0812">Transmembrane</keyword>
<feature type="transmembrane region" description="Helical" evidence="1">
    <location>
        <begin position="12"/>
        <end position="35"/>
    </location>
</feature>
<keyword evidence="1" id="KW-0472">Membrane</keyword>
<reference evidence="2" key="1">
    <citation type="journal article" date="2020" name="mSystems">
        <title>Genome- and Community-Level Interaction Insights into Carbon Utilization and Element Cycling Functions of Hydrothermarchaeota in Hydrothermal Sediment.</title>
        <authorList>
            <person name="Zhou Z."/>
            <person name="Liu Y."/>
            <person name="Xu W."/>
            <person name="Pan J."/>
            <person name="Luo Z.H."/>
            <person name="Li M."/>
        </authorList>
    </citation>
    <scope>NUCLEOTIDE SEQUENCE [LARGE SCALE GENOMIC DNA]</scope>
    <source>
        <strain evidence="2">SpSt-1</strain>
    </source>
</reference>
<comment type="caution">
    <text evidence="2">The sequence shown here is derived from an EMBL/GenBank/DDBJ whole genome shotgun (WGS) entry which is preliminary data.</text>
</comment>
<evidence type="ECO:0000313" key="2">
    <source>
        <dbReference type="EMBL" id="HHR95619.1"/>
    </source>
</evidence>
<keyword evidence="1" id="KW-1133">Transmembrane helix</keyword>
<accession>A0A7C5YZQ4</accession>
<protein>
    <submittedName>
        <fullName evidence="2">Uncharacterized protein</fullName>
    </submittedName>
</protein>